<reference evidence="2 3" key="1">
    <citation type="submission" date="2017-08" db="EMBL/GenBank/DDBJ databases">
        <title>Harnessing the power of phylogenomics to disentangle the directionality and signatures of interkingdom host jumping in the parasitic fungal genus Tolypocladium.</title>
        <authorList>
            <person name="Quandt C.A."/>
            <person name="Patterson W."/>
            <person name="Spatafora J.W."/>
        </authorList>
    </citation>
    <scope>NUCLEOTIDE SEQUENCE [LARGE SCALE GENOMIC DNA]</scope>
    <source>
        <strain evidence="2 3">CBS 113982</strain>
    </source>
</reference>
<dbReference type="SUPFAM" id="SSF51101">
    <property type="entry name" value="Mannose-binding lectins"/>
    <property type="match status" value="1"/>
</dbReference>
<gene>
    <name evidence="2" type="ORF">TCAP_00984</name>
</gene>
<dbReference type="InterPro" id="IPR036047">
    <property type="entry name" value="F-box-like_dom_sf"/>
</dbReference>
<dbReference type="Pfam" id="PF24539">
    <property type="entry name" value="DUF7600"/>
    <property type="match status" value="1"/>
</dbReference>
<comment type="caution">
    <text evidence="2">The sequence shown here is derived from an EMBL/GenBank/DDBJ whole genome shotgun (WGS) entry which is preliminary data.</text>
</comment>
<dbReference type="STRING" id="45235.A0A2K3QNK9"/>
<dbReference type="InterPro" id="IPR036404">
    <property type="entry name" value="Jacalin-like_lectin_dom_sf"/>
</dbReference>
<organism evidence="2 3">
    <name type="scientific">Tolypocladium capitatum</name>
    <dbReference type="NCBI Taxonomy" id="45235"/>
    <lineage>
        <taxon>Eukaryota</taxon>
        <taxon>Fungi</taxon>
        <taxon>Dikarya</taxon>
        <taxon>Ascomycota</taxon>
        <taxon>Pezizomycotina</taxon>
        <taxon>Sordariomycetes</taxon>
        <taxon>Hypocreomycetidae</taxon>
        <taxon>Hypocreales</taxon>
        <taxon>Ophiocordycipitaceae</taxon>
        <taxon>Tolypocladium</taxon>
    </lineage>
</organism>
<dbReference type="OrthoDB" id="5273847at2759"/>
<protein>
    <recommendedName>
        <fullName evidence="1">DUF7600 domain-containing protein</fullName>
    </recommendedName>
</protein>
<feature type="domain" description="DUF7600" evidence="1">
    <location>
        <begin position="284"/>
        <end position="451"/>
    </location>
</feature>
<dbReference type="Gene3D" id="1.20.1280.50">
    <property type="match status" value="1"/>
</dbReference>
<sequence length="660" mass="72488">MSPTLFSCALCGWVIGDSNEPGSWANQFRGIYSSPGGIVLTGVGNYDDPRGGTGVGRQPAFNDQYGFIFHDACWSLLKRTYGSNPIPVERLFRVCSSLPIPAEGTNLGWGHDYGRLLIMDNEARFPWESPATNESADVALFATNNPYIVGDIQRLLSEEPQTPPGTTPVCSATTTRDCFSRLPLELCIAIAGKLPTADTMNARLVSRAFWPVFDSQHFWASKFRDNGGRSWLFEAHDGQLLSDWRSLYHVTKPSRLSPALQNRARVWNLAMGIHPMLDLRRETSSTVFSPMPKSENVVWSDAAAAIAKPSRLTTCDWFEEGCLALHKEGTGIPDRLFQLTVSFVYVGNVQYISGLRVIASSGKHAQLGYESGTFEHIRALSDFQGFNLAVGPRGLRAIQVYRGHEQSRWYGTPDDCPKTIRLAAVGPVAGLEAAFDECKLVSLAVSEQSPPSIVGLKERSPSLRRSGYWFPDVPGPKLNLNEDAFPQRDYHMSGYHPLFWTLFGGSAGARLRNLQTISVTVAGYVQGIKFQYSQDGLPEQSCAFGRHRYDRTPGYSKVINFSIDGPGGEVIDALEVCLEYSDSSTVYEFARHGALYCFKVFTNRGRSCLFCHGEPRPSLVTKRLMGAPGTTITGIYGSQDAASGCGITALGVISEKIYVA</sequence>
<evidence type="ECO:0000313" key="2">
    <source>
        <dbReference type="EMBL" id="PNY29109.1"/>
    </source>
</evidence>
<evidence type="ECO:0000259" key="1">
    <source>
        <dbReference type="Pfam" id="PF24539"/>
    </source>
</evidence>
<name>A0A2K3QNK9_9HYPO</name>
<dbReference type="EMBL" id="NRSZ01000156">
    <property type="protein sequence ID" value="PNY29109.1"/>
    <property type="molecule type" value="Genomic_DNA"/>
</dbReference>
<evidence type="ECO:0000313" key="3">
    <source>
        <dbReference type="Proteomes" id="UP000236621"/>
    </source>
</evidence>
<dbReference type="SUPFAM" id="SSF81383">
    <property type="entry name" value="F-box domain"/>
    <property type="match status" value="1"/>
</dbReference>
<dbReference type="AlphaFoldDB" id="A0A2K3QNK9"/>
<keyword evidence="3" id="KW-1185">Reference proteome</keyword>
<proteinExistence type="predicted"/>
<dbReference type="InterPro" id="IPR056021">
    <property type="entry name" value="DUF7600"/>
</dbReference>
<accession>A0A2K3QNK9</accession>
<dbReference type="Proteomes" id="UP000236621">
    <property type="component" value="Unassembled WGS sequence"/>
</dbReference>